<comment type="similarity">
    <text evidence="2">Belongs to the GSP F family.</text>
</comment>
<keyword evidence="5 7" id="KW-1133">Transmembrane helix</keyword>
<proteinExistence type="inferred from homology"/>
<evidence type="ECO:0000256" key="6">
    <source>
        <dbReference type="ARBA" id="ARBA00023136"/>
    </source>
</evidence>
<evidence type="ECO:0000256" key="5">
    <source>
        <dbReference type="ARBA" id="ARBA00022989"/>
    </source>
</evidence>
<evidence type="ECO:0000313" key="10">
    <source>
        <dbReference type="Proteomes" id="UP000228949"/>
    </source>
</evidence>
<evidence type="ECO:0000313" key="9">
    <source>
        <dbReference type="EMBL" id="PIU98395.1"/>
    </source>
</evidence>
<dbReference type="Gene3D" id="1.20.81.30">
    <property type="entry name" value="Type II secretion system (T2SS), domain F"/>
    <property type="match status" value="2"/>
</dbReference>
<evidence type="ECO:0000256" key="7">
    <source>
        <dbReference type="SAM" id="Phobius"/>
    </source>
</evidence>
<dbReference type="GO" id="GO:0005886">
    <property type="term" value="C:plasma membrane"/>
    <property type="evidence" value="ECO:0007669"/>
    <property type="project" value="UniProtKB-SubCell"/>
</dbReference>
<dbReference type="PANTHER" id="PTHR30012:SF0">
    <property type="entry name" value="TYPE II SECRETION SYSTEM PROTEIN F-RELATED"/>
    <property type="match status" value="1"/>
</dbReference>
<evidence type="ECO:0000256" key="4">
    <source>
        <dbReference type="ARBA" id="ARBA00022692"/>
    </source>
</evidence>
<evidence type="ECO:0000259" key="8">
    <source>
        <dbReference type="Pfam" id="PF00482"/>
    </source>
</evidence>
<name>A0A2M7B5N2_9BACT</name>
<evidence type="ECO:0000256" key="2">
    <source>
        <dbReference type="ARBA" id="ARBA00005745"/>
    </source>
</evidence>
<organism evidence="9 10">
    <name type="scientific">Candidatus Wolfebacteria bacterium CG03_land_8_20_14_0_80_40_12</name>
    <dbReference type="NCBI Taxonomy" id="1975069"/>
    <lineage>
        <taxon>Bacteria</taxon>
        <taxon>Candidatus Wolfeibacteriota</taxon>
    </lineage>
</organism>
<gene>
    <name evidence="9" type="ORF">COS61_01665</name>
</gene>
<evidence type="ECO:0000256" key="3">
    <source>
        <dbReference type="ARBA" id="ARBA00022475"/>
    </source>
</evidence>
<feature type="transmembrane region" description="Helical" evidence="7">
    <location>
        <begin position="168"/>
        <end position="190"/>
    </location>
</feature>
<reference evidence="10" key="1">
    <citation type="submission" date="2017-09" db="EMBL/GenBank/DDBJ databases">
        <title>Depth-based differentiation of microbial function through sediment-hosted aquifers and enrichment of novel symbionts in the deep terrestrial subsurface.</title>
        <authorList>
            <person name="Probst A.J."/>
            <person name="Ladd B."/>
            <person name="Jarett J.K."/>
            <person name="Geller-Mcgrath D.E."/>
            <person name="Sieber C.M.K."/>
            <person name="Emerson J.B."/>
            <person name="Anantharaman K."/>
            <person name="Thomas B.C."/>
            <person name="Malmstrom R."/>
            <person name="Stieglmeier M."/>
            <person name="Klingl A."/>
            <person name="Woyke T."/>
            <person name="Ryan C.M."/>
            <person name="Banfield J.F."/>
        </authorList>
    </citation>
    <scope>NUCLEOTIDE SEQUENCE [LARGE SCALE GENOMIC DNA]</scope>
</reference>
<dbReference type="Pfam" id="PF00482">
    <property type="entry name" value="T2SSF"/>
    <property type="match status" value="2"/>
</dbReference>
<feature type="domain" description="Type II secretion system protein GspF" evidence="8">
    <location>
        <begin position="69"/>
        <end position="191"/>
    </location>
</feature>
<feature type="transmembrane region" description="Helical" evidence="7">
    <location>
        <begin position="210"/>
        <end position="241"/>
    </location>
</feature>
<feature type="domain" description="Type II secretion system protein GspF" evidence="8">
    <location>
        <begin position="272"/>
        <end position="395"/>
    </location>
</feature>
<dbReference type="AlphaFoldDB" id="A0A2M7B5N2"/>
<comment type="subcellular location">
    <subcellularLocation>
        <location evidence="1">Cell membrane</location>
        <topology evidence="1">Multi-pass membrane protein</topology>
    </subcellularLocation>
</comment>
<dbReference type="InterPro" id="IPR042094">
    <property type="entry name" value="T2SS_GspF_sf"/>
</dbReference>
<dbReference type="InterPro" id="IPR018076">
    <property type="entry name" value="T2SS_GspF_dom"/>
</dbReference>
<comment type="caution">
    <text evidence="9">The sequence shown here is derived from an EMBL/GenBank/DDBJ whole genome shotgun (WGS) entry which is preliminary data.</text>
</comment>
<dbReference type="PANTHER" id="PTHR30012">
    <property type="entry name" value="GENERAL SECRETION PATHWAY PROTEIN"/>
    <property type="match status" value="1"/>
</dbReference>
<evidence type="ECO:0000256" key="1">
    <source>
        <dbReference type="ARBA" id="ARBA00004651"/>
    </source>
</evidence>
<sequence>MRFHYIASHPQGKIVEGDYEGSGPAEILEYLAKQGLRPISLKKIKGVEELKRGLFFGRNITIDDKIFLTKYLALMLRVGTDLFKAIDILIADLNRPAIKAFLMEVRDALKKGQPFYSSFLKYPKYFSSVFVNLIKAGETSGNLENIFEELSVFLQKERDLRRKIKSALTYPIILVFASLSILLLLVTFALPKMASVFMTTGVKPPTFSRIVLTIGLFIGDHIWFFPVFLAVSGILIWYLFFKNVAGRKISRRFIAKIPVVKNVLKQLALQHFSSTLASLIKANIPILEALEITAQAVGSEEIKDSLIRISREGVAKGLTIGEAFRKEAAFPRMIVNLMVISETAGRIEDVLKALADFYESETEISIKTLVTFLEPALLLGMGLIIGTIALAVIIPIYQLVGQF</sequence>
<accession>A0A2M7B5N2</accession>
<keyword evidence="4 7" id="KW-0812">Transmembrane</keyword>
<dbReference type="Proteomes" id="UP000228949">
    <property type="component" value="Unassembled WGS sequence"/>
</dbReference>
<protein>
    <recommendedName>
        <fullName evidence="8">Type II secretion system protein GspF domain-containing protein</fullName>
    </recommendedName>
</protein>
<feature type="transmembrane region" description="Helical" evidence="7">
    <location>
        <begin position="376"/>
        <end position="397"/>
    </location>
</feature>
<dbReference type="PRINTS" id="PR00812">
    <property type="entry name" value="BCTERIALGSPF"/>
</dbReference>
<dbReference type="EMBL" id="PEVJ01000039">
    <property type="protein sequence ID" value="PIU98395.1"/>
    <property type="molecule type" value="Genomic_DNA"/>
</dbReference>
<keyword evidence="3" id="KW-1003">Cell membrane</keyword>
<keyword evidence="6 7" id="KW-0472">Membrane</keyword>
<dbReference type="InterPro" id="IPR003004">
    <property type="entry name" value="GspF/PilC"/>
</dbReference>